<name>A0A0K1PYK1_9BACT</name>
<evidence type="ECO:0000256" key="1">
    <source>
        <dbReference type="SAM" id="MobiDB-lite"/>
    </source>
</evidence>
<dbReference type="Proteomes" id="UP000064967">
    <property type="component" value="Chromosome"/>
</dbReference>
<organism evidence="2 3">
    <name type="scientific">Labilithrix luteola</name>
    <dbReference type="NCBI Taxonomy" id="1391654"/>
    <lineage>
        <taxon>Bacteria</taxon>
        <taxon>Pseudomonadati</taxon>
        <taxon>Myxococcota</taxon>
        <taxon>Polyangia</taxon>
        <taxon>Polyangiales</taxon>
        <taxon>Labilitrichaceae</taxon>
        <taxon>Labilithrix</taxon>
    </lineage>
</organism>
<sequence>MTFVFAVTAGMFTYACSDDTEALRSDGPSEGGRDGGNTNGDRPTVEDASLHDGGDAGTDADSGDASDDAATDDAATDDAGPAHKIVVLRVGELDGGSISPGAGQLFLDEYELGGNTLVRSIRLPTQVNGDQRAIVQTAAPSQVREGAISSSTDGRSVVVTGYTGHSDDATPPYSSAPSDNPRVVARITADGSVDTSTLISDSFAANYVGGAAISGNDIWIGGNANNNPGDGPLQYLRFGNSVAGGATNGTEVVAPYYAHNCVRIFEDQLYASTNEWRIVSIGTGLPTTGPQVETPVVTDPIGASEFEFVDLDGKPGAERLYVAVDGMGVNAGVPGGVRKYVYDSKSKTWTYSTTFRESLNSGLRGLAAYKEGDDVIIVATTTDGDKLVRFVDPATGTPMSTVIATAPHGAMYRGVTHAPKP</sequence>
<accession>A0A0K1PYK1</accession>
<keyword evidence="3" id="KW-1185">Reference proteome</keyword>
<evidence type="ECO:0000313" key="2">
    <source>
        <dbReference type="EMBL" id="AKU98466.1"/>
    </source>
</evidence>
<reference evidence="2 3" key="1">
    <citation type="submission" date="2015-08" db="EMBL/GenBank/DDBJ databases">
        <authorList>
            <person name="Babu N.S."/>
            <person name="Beckwith C.J."/>
            <person name="Beseler K.G."/>
            <person name="Brison A."/>
            <person name="Carone J.V."/>
            <person name="Caskin T.P."/>
            <person name="Diamond M."/>
            <person name="Durham M.E."/>
            <person name="Foxe J.M."/>
            <person name="Go M."/>
            <person name="Henderson B.A."/>
            <person name="Jones I.B."/>
            <person name="McGettigan J.A."/>
            <person name="Micheletti S.J."/>
            <person name="Nasrallah M.E."/>
            <person name="Ortiz D."/>
            <person name="Piller C.R."/>
            <person name="Privatt S.R."/>
            <person name="Schneider S.L."/>
            <person name="Sharp S."/>
            <person name="Smith T.C."/>
            <person name="Stanton J.D."/>
            <person name="Ullery H.E."/>
            <person name="Wilson R.J."/>
            <person name="Serrano M.G."/>
            <person name="Buck G."/>
            <person name="Lee V."/>
            <person name="Wang Y."/>
            <person name="Carvalho R."/>
            <person name="Voegtly L."/>
            <person name="Shi R."/>
            <person name="Duckworth R."/>
            <person name="Johnson A."/>
            <person name="Loviza R."/>
            <person name="Walstead R."/>
            <person name="Shah Z."/>
            <person name="Kiflezghi M."/>
            <person name="Wade K."/>
            <person name="Ball S.L."/>
            <person name="Bradley K.W."/>
            <person name="Asai D.J."/>
            <person name="Bowman C.A."/>
            <person name="Russell D.A."/>
            <person name="Pope W.H."/>
            <person name="Jacobs-Sera D."/>
            <person name="Hendrix R.W."/>
            <person name="Hatfull G.F."/>
        </authorList>
    </citation>
    <scope>NUCLEOTIDE SEQUENCE [LARGE SCALE GENOMIC DNA]</scope>
    <source>
        <strain evidence="2 3">DSM 27648</strain>
    </source>
</reference>
<evidence type="ECO:0000313" key="3">
    <source>
        <dbReference type="Proteomes" id="UP000064967"/>
    </source>
</evidence>
<gene>
    <name evidence="2" type="ORF">AKJ09_05130</name>
</gene>
<protein>
    <submittedName>
        <fullName evidence="2">Uncharacterized protein</fullName>
    </submittedName>
</protein>
<feature type="compositionally biased region" description="Basic and acidic residues" evidence="1">
    <location>
        <begin position="43"/>
        <end position="54"/>
    </location>
</feature>
<dbReference type="EMBL" id="CP012333">
    <property type="protein sequence ID" value="AKU98466.1"/>
    <property type="molecule type" value="Genomic_DNA"/>
</dbReference>
<dbReference type="OrthoDB" id="9758923at2"/>
<proteinExistence type="predicted"/>
<dbReference type="KEGG" id="llu:AKJ09_05130"/>
<dbReference type="STRING" id="1391654.AKJ09_05130"/>
<feature type="compositionally biased region" description="Acidic residues" evidence="1">
    <location>
        <begin position="61"/>
        <end position="76"/>
    </location>
</feature>
<dbReference type="AlphaFoldDB" id="A0A0K1PYK1"/>
<feature type="region of interest" description="Disordered" evidence="1">
    <location>
        <begin position="20"/>
        <end position="77"/>
    </location>
</feature>